<dbReference type="InterPro" id="IPR036259">
    <property type="entry name" value="MFS_trans_sf"/>
</dbReference>
<keyword evidence="6" id="KW-1185">Reference proteome</keyword>
<dbReference type="GO" id="GO:0016020">
    <property type="term" value="C:membrane"/>
    <property type="evidence" value="ECO:0007669"/>
    <property type="project" value="UniProtKB-SubCell"/>
</dbReference>
<feature type="transmembrane region" description="Helical" evidence="4">
    <location>
        <begin position="232"/>
        <end position="252"/>
    </location>
</feature>
<keyword evidence="4" id="KW-1133">Transmembrane helix</keyword>
<dbReference type="Gene3D" id="1.20.1250.20">
    <property type="entry name" value="MFS general substrate transporter like domains"/>
    <property type="match status" value="1"/>
</dbReference>
<dbReference type="Pfam" id="PF07690">
    <property type="entry name" value="MFS_1"/>
    <property type="match status" value="1"/>
</dbReference>
<feature type="region of interest" description="Disordered" evidence="3">
    <location>
        <begin position="1"/>
        <end position="29"/>
    </location>
</feature>
<protein>
    <submittedName>
        <fullName evidence="5">MFS monocarboxylate transporter-1</fullName>
    </submittedName>
</protein>
<feature type="transmembrane region" description="Helical" evidence="4">
    <location>
        <begin position="342"/>
        <end position="362"/>
    </location>
</feature>
<feature type="transmembrane region" description="Helical" evidence="4">
    <location>
        <begin position="273"/>
        <end position="298"/>
    </location>
</feature>
<feature type="transmembrane region" description="Helical" evidence="4">
    <location>
        <begin position="143"/>
        <end position="163"/>
    </location>
</feature>
<dbReference type="SUPFAM" id="SSF103473">
    <property type="entry name" value="MFS general substrate transporter"/>
    <property type="match status" value="1"/>
</dbReference>
<evidence type="ECO:0000313" key="6">
    <source>
        <dbReference type="Proteomes" id="UP000256645"/>
    </source>
</evidence>
<evidence type="ECO:0000256" key="4">
    <source>
        <dbReference type="SAM" id="Phobius"/>
    </source>
</evidence>
<keyword evidence="4" id="KW-0812">Transmembrane</keyword>
<dbReference type="PANTHER" id="PTHR11360">
    <property type="entry name" value="MONOCARBOXYLATE TRANSPORTER"/>
    <property type="match status" value="1"/>
</dbReference>
<sequence length="467" mass="50770">MLSSSSPRIDLDGDLEKNESQVPSIKSTTDEDIQRYTADALCISNRYDASGDMPEHIAVASVKALGPPPDGGLLAWTQVAMAHLVVLNTWGTINSFGIFQTYYTSALSRPPSDISWIGSIQVFLLFFIGTLTGRLTDAGYFRYVFMIGSLLVVFGSLMASLSTTYEQLFLSQGVCIGLGMGCLFCPIVAVLCTFFVKKRNLAIGLSISGSATGGVIFPLMVRQLLPQIGFSWTMRCIALVQFVSMLIANIFVRTRIQPRKTGPLVEWSAFKEGPYGFFVLGSFFAKNFWGVYIAFYYIGAFSRDILGYSYHDSINLLVLMNGIGAIGRILPGLIADRWCGPLHVIIPASFICMVLLYSWNSIHSHTGIYGLAVIYGIFGATVQGIFPAALSSMTLDISKSGMRMGMAFSIVAFANLSGPPIAGALIRKADGRYLYAFVFAGTCLCLGTIFSIICRIVKGGFVLRAKI</sequence>
<feature type="transmembrane region" description="Helical" evidence="4">
    <location>
        <begin position="113"/>
        <end position="131"/>
    </location>
</feature>
<feature type="transmembrane region" description="Helical" evidence="4">
    <location>
        <begin position="310"/>
        <end position="330"/>
    </location>
</feature>
<comment type="caution">
    <text evidence="5">The sequence shown here is derived from an EMBL/GenBank/DDBJ whole genome shotgun (WGS) entry which is preliminary data.</text>
</comment>
<dbReference type="PANTHER" id="PTHR11360:SF130">
    <property type="entry name" value="MAJOR FACILITATOR SUPERFAMILY (MFS) PROFILE DOMAIN-CONTAINING PROTEIN-RELATED"/>
    <property type="match status" value="1"/>
</dbReference>
<feature type="transmembrane region" description="Helical" evidence="4">
    <location>
        <begin position="201"/>
        <end position="220"/>
    </location>
</feature>
<dbReference type="GO" id="GO:0022857">
    <property type="term" value="F:transmembrane transporter activity"/>
    <property type="evidence" value="ECO:0007669"/>
    <property type="project" value="InterPro"/>
</dbReference>
<dbReference type="InterPro" id="IPR011701">
    <property type="entry name" value="MFS"/>
</dbReference>
<feature type="transmembrane region" description="Helical" evidence="4">
    <location>
        <begin position="73"/>
        <end position="93"/>
    </location>
</feature>
<dbReference type="OrthoDB" id="6499973at2759"/>
<accession>A0A3D8QA20</accession>
<evidence type="ECO:0000256" key="2">
    <source>
        <dbReference type="ARBA" id="ARBA00006727"/>
    </source>
</evidence>
<keyword evidence="4" id="KW-0472">Membrane</keyword>
<evidence type="ECO:0000256" key="3">
    <source>
        <dbReference type="SAM" id="MobiDB-lite"/>
    </source>
</evidence>
<reference evidence="5 6" key="1">
    <citation type="journal article" date="2018" name="IMA Fungus">
        <title>IMA Genome-F 9: Draft genome sequence of Annulohypoxylon stygium, Aspergillus mulundensis, Berkeleyomyces basicola (syn. Thielaviopsis basicola), Ceratocystis smalleyi, two Cercospora beticola strains, Coleophoma cylindrospora, Fusarium fracticaudum, Phialophora cf. hyalina, and Morchella septimelata.</title>
        <authorList>
            <person name="Wingfield B.D."/>
            <person name="Bills G.F."/>
            <person name="Dong Y."/>
            <person name="Huang W."/>
            <person name="Nel W.J."/>
            <person name="Swalarsk-Parry B.S."/>
            <person name="Vaghefi N."/>
            <person name="Wilken P.M."/>
            <person name="An Z."/>
            <person name="de Beer Z.W."/>
            <person name="De Vos L."/>
            <person name="Chen L."/>
            <person name="Duong T.A."/>
            <person name="Gao Y."/>
            <person name="Hammerbacher A."/>
            <person name="Kikkert J.R."/>
            <person name="Li Y."/>
            <person name="Li H."/>
            <person name="Li K."/>
            <person name="Li Q."/>
            <person name="Liu X."/>
            <person name="Ma X."/>
            <person name="Naidoo K."/>
            <person name="Pethybridge S.J."/>
            <person name="Sun J."/>
            <person name="Steenkamp E.T."/>
            <person name="van der Nest M.A."/>
            <person name="van Wyk S."/>
            <person name="Wingfield M.J."/>
            <person name="Xiong C."/>
            <person name="Yue Q."/>
            <person name="Zhang X."/>
        </authorList>
    </citation>
    <scope>NUCLEOTIDE SEQUENCE [LARGE SCALE GENOMIC DNA]</scope>
    <source>
        <strain evidence="5 6">BP6252</strain>
    </source>
</reference>
<organism evidence="5 6">
    <name type="scientific">Coleophoma cylindrospora</name>
    <dbReference type="NCBI Taxonomy" id="1849047"/>
    <lineage>
        <taxon>Eukaryota</taxon>
        <taxon>Fungi</taxon>
        <taxon>Dikarya</taxon>
        <taxon>Ascomycota</taxon>
        <taxon>Pezizomycotina</taxon>
        <taxon>Leotiomycetes</taxon>
        <taxon>Helotiales</taxon>
        <taxon>Dermateaceae</taxon>
        <taxon>Coleophoma</taxon>
    </lineage>
</organism>
<dbReference type="InterPro" id="IPR050327">
    <property type="entry name" value="Proton-linked_MCT"/>
</dbReference>
<dbReference type="Proteomes" id="UP000256645">
    <property type="component" value="Unassembled WGS sequence"/>
</dbReference>
<comment type="subcellular location">
    <subcellularLocation>
        <location evidence="1">Membrane</location>
        <topology evidence="1">Multi-pass membrane protein</topology>
    </subcellularLocation>
</comment>
<comment type="similarity">
    <text evidence="2">Belongs to the major facilitator superfamily. Monocarboxylate porter (TC 2.A.1.13) family.</text>
</comment>
<dbReference type="EMBL" id="PDLM01000017">
    <property type="protein sequence ID" value="RDW58692.1"/>
    <property type="molecule type" value="Genomic_DNA"/>
</dbReference>
<evidence type="ECO:0000256" key="1">
    <source>
        <dbReference type="ARBA" id="ARBA00004141"/>
    </source>
</evidence>
<name>A0A3D8QA20_9HELO</name>
<feature type="transmembrane region" description="Helical" evidence="4">
    <location>
        <begin position="368"/>
        <end position="390"/>
    </location>
</feature>
<evidence type="ECO:0000313" key="5">
    <source>
        <dbReference type="EMBL" id="RDW58692.1"/>
    </source>
</evidence>
<gene>
    <name evidence="5" type="ORF">BP6252_13168</name>
</gene>
<feature type="transmembrane region" description="Helical" evidence="4">
    <location>
        <begin position="434"/>
        <end position="457"/>
    </location>
</feature>
<feature type="transmembrane region" description="Helical" evidence="4">
    <location>
        <begin position="402"/>
        <end position="422"/>
    </location>
</feature>
<feature type="compositionally biased region" description="Basic and acidic residues" evidence="3">
    <location>
        <begin position="9"/>
        <end position="19"/>
    </location>
</feature>
<feature type="transmembrane region" description="Helical" evidence="4">
    <location>
        <begin position="169"/>
        <end position="194"/>
    </location>
</feature>
<dbReference type="AlphaFoldDB" id="A0A3D8QA20"/>
<proteinExistence type="inferred from homology"/>